<dbReference type="EMBL" id="LDTF01000007">
    <property type="protein sequence ID" value="KTW01050.1"/>
    <property type="molecule type" value="Genomic_DNA"/>
</dbReference>
<dbReference type="PATRIC" id="fig|172044.3.peg.2737"/>
<dbReference type="AlphaFoldDB" id="A0A147IYY4"/>
<comment type="caution">
    <text evidence="2">The sequence shown here is derived from an EMBL/GenBank/DDBJ whole genome shotgun (WGS) entry which is preliminary data.</text>
</comment>
<feature type="compositionally biased region" description="Basic and acidic residues" evidence="1">
    <location>
        <begin position="25"/>
        <end position="43"/>
    </location>
</feature>
<evidence type="ECO:0000256" key="1">
    <source>
        <dbReference type="SAM" id="MobiDB-lite"/>
    </source>
</evidence>
<evidence type="ECO:0000313" key="2">
    <source>
        <dbReference type="EMBL" id="KTW01050.1"/>
    </source>
</evidence>
<feature type="region of interest" description="Disordered" evidence="1">
    <location>
        <begin position="15"/>
        <end position="56"/>
    </location>
</feature>
<reference evidence="2 3" key="1">
    <citation type="journal article" date="2016" name="Front. Microbiol.">
        <title>Genomic Resource of Rice Seed Associated Bacteria.</title>
        <authorList>
            <person name="Midha S."/>
            <person name="Bansal K."/>
            <person name="Sharma S."/>
            <person name="Kumar N."/>
            <person name="Patil P.P."/>
            <person name="Chaudhry V."/>
            <person name="Patil P.B."/>
        </authorList>
    </citation>
    <scope>NUCLEOTIDE SEQUENCE [LARGE SCALE GENOMIC DNA]</scope>
    <source>
        <strain evidence="2 3">NS355</strain>
    </source>
</reference>
<accession>A0A147IYY4</accession>
<evidence type="ECO:0000313" key="3">
    <source>
        <dbReference type="Proteomes" id="UP000073923"/>
    </source>
</evidence>
<organism evidence="2 3">
    <name type="scientific">Sphingomonas yabuuchiae</name>
    <dbReference type="NCBI Taxonomy" id="172044"/>
    <lineage>
        <taxon>Bacteria</taxon>
        <taxon>Pseudomonadati</taxon>
        <taxon>Pseudomonadota</taxon>
        <taxon>Alphaproteobacteria</taxon>
        <taxon>Sphingomonadales</taxon>
        <taxon>Sphingomonadaceae</taxon>
        <taxon>Sphingomonas</taxon>
    </lineage>
</organism>
<dbReference type="OrthoDB" id="7572223at2"/>
<proteinExistence type="predicted"/>
<sequence>MTLYVRQMAWLAATPKPPEGSRLSEQWDKVDPDAKKSRADRMGKAAAAAAMPPNPMPHITERLIEMGLVEVAGMGTVPLSWSTLSAWSQMTGVRLCPWEARTMRRLSAEYLAEGRRAEDMTCPPPWAAPVSEVEISSEQAALERVLG</sequence>
<protein>
    <submittedName>
        <fullName evidence="2">Uncharacterized protein</fullName>
    </submittedName>
</protein>
<dbReference type="Proteomes" id="UP000073923">
    <property type="component" value="Unassembled WGS sequence"/>
</dbReference>
<gene>
    <name evidence="2" type="ORF">NS355_02355</name>
</gene>
<name>A0A147IYY4_9SPHN</name>